<dbReference type="InterPro" id="IPR005829">
    <property type="entry name" value="Sugar_transporter_CS"/>
</dbReference>
<keyword evidence="5 6" id="KW-0472">Membrane</keyword>
<evidence type="ECO:0000256" key="4">
    <source>
        <dbReference type="ARBA" id="ARBA00022989"/>
    </source>
</evidence>
<dbReference type="Pfam" id="PF00083">
    <property type="entry name" value="Sugar_tr"/>
    <property type="match status" value="1"/>
</dbReference>
<dbReference type="InterPro" id="IPR050360">
    <property type="entry name" value="MFS_Sugar_Transporters"/>
</dbReference>
<feature type="transmembrane region" description="Helical" evidence="6">
    <location>
        <begin position="189"/>
        <end position="209"/>
    </location>
</feature>
<keyword evidence="3 6" id="KW-0812">Transmembrane</keyword>
<feature type="transmembrane region" description="Helical" evidence="6">
    <location>
        <begin position="412"/>
        <end position="435"/>
    </location>
</feature>
<protein>
    <recommendedName>
        <fullName evidence="7">Major facilitator superfamily (MFS) profile domain-containing protein</fullName>
    </recommendedName>
</protein>
<feature type="transmembrane region" description="Helical" evidence="6">
    <location>
        <begin position="317"/>
        <end position="338"/>
    </location>
</feature>
<dbReference type="EMBL" id="CABFNS010000901">
    <property type="protein sequence ID" value="VUC35051.1"/>
    <property type="molecule type" value="Genomic_DNA"/>
</dbReference>
<proteinExistence type="inferred from homology"/>
<feature type="transmembrane region" description="Helical" evidence="6">
    <location>
        <begin position="98"/>
        <end position="116"/>
    </location>
</feature>
<feature type="transmembrane region" description="Helical" evidence="6">
    <location>
        <begin position="68"/>
        <end position="86"/>
    </location>
</feature>
<comment type="subcellular location">
    <subcellularLocation>
        <location evidence="1">Membrane</location>
        <topology evidence="1">Multi-pass membrane protein</topology>
    </subcellularLocation>
</comment>
<dbReference type="PROSITE" id="PS00216">
    <property type="entry name" value="SUGAR_TRANSPORT_1"/>
    <property type="match status" value="1"/>
</dbReference>
<feature type="transmembrane region" description="Helical" evidence="6">
    <location>
        <begin position="373"/>
        <end position="392"/>
    </location>
</feature>
<feature type="domain" description="Major facilitator superfamily (MFS) profile" evidence="7">
    <location>
        <begin position="22"/>
        <end position="470"/>
    </location>
</feature>
<feature type="transmembrane region" description="Helical" evidence="6">
    <location>
        <begin position="345"/>
        <end position="367"/>
    </location>
</feature>
<feature type="transmembrane region" description="Helical" evidence="6">
    <location>
        <begin position="447"/>
        <end position="466"/>
    </location>
</feature>
<comment type="caution">
    <text evidence="8">The sequence shown here is derived from an EMBL/GenBank/DDBJ whole genome shotgun (WGS) entry which is preliminary data.</text>
</comment>
<dbReference type="Proteomes" id="UP000766486">
    <property type="component" value="Unassembled WGS sequence"/>
</dbReference>
<gene>
    <name evidence="8" type="ORF">CLO192961_LOCUS401154</name>
</gene>
<organism evidence="8 9">
    <name type="scientific">Bionectria ochroleuca</name>
    <name type="common">Gliocladium roseum</name>
    <dbReference type="NCBI Taxonomy" id="29856"/>
    <lineage>
        <taxon>Eukaryota</taxon>
        <taxon>Fungi</taxon>
        <taxon>Dikarya</taxon>
        <taxon>Ascomycota</taxon>
        <taxon>Pezizomycotina</taxon>
        <taxon>Sordariomycetes</taxon>
        <taxon>Hypocreomycetidae</taxon>
        <taxon>Hypocreales</taxon>
        <taxon>Bionectriaceae</taxon>
        <taxon>Clonostachys</taxon>
    </lineage>
</organism>
<evidence type="ECO:0000256" key="3">
    <source>
        <dbReference type="ARBA" id="ARBA00022692"/>
    </source>
</evidence>
<keyword evidence="4 6" id="KW-1133">Transmembrane helix</keyword>
<accession>A0ABY6UUH9</accession>
<sequence length="521" mass="57312">MAGSRETGSFNLGLFNNRLLFTVSTLALSQFNFGFEGMAFNSIQAMDDFIDMVGTKQPDGKIVIPSDWLSLFNGFSIVGFAAGLIVGNRITEKFGRLWTIRIMSIWTIICTTILITCRNRDQMMAGRALNYLYIGMELAVIPLYQAEITPLQNRGAMVASYNTALNLGSLIMSLVCYGTSTIPGKTSYILPIGLFYIIPTIVLISSIFMPESPRWLALQGRYDEGLAALRQIRERKFSDDEIEEEFAIIRSVSESYTDNSTEKQGFFKRWLKIWSAKNIKRTGIVLATNFFLHGTGNAFASMYGTIFYKSIGTINPFALSTIASCLVVFISLATLILVDIIGRRPILLCGSFLQATALLIMGGLGMITAKTLSVSSGIIAMMMIFQMSYCAAWGQLSHTITAELPSAEVRDLTYVTGSLLAISTQTAMTFGLPYLLNAPYAALGPRVGFIFGSLAALSFVFAFFCVPECKGKSLEEIDHLFNTKVPVLQFHKVKPDIAAVSEISKCAVEDAKSMTVHQEKV</sequence>
<evidence type="ECO:0000256" key="5">
    <source>
        <dbReference type="ARBA" id="ARBA00023136"/>
    </source>
</evidence>
<reference evidence="8 9" key="1">
    <citation type="submission" date="2019-06" db="EMBL/GenBank/DDBJ databases">
        <authorList>
            <person name="Broberg M."/>
        </authorList>
    </citation>
    <scope>NUCLEOTIDE SEQUENCE [LARGE SCALE GENOMIC DNA]</scope>
</reference>
<name>A0ABY6UUH9_BIOOC</name>
<evidence type="ECO:0000256" key="1">
    <source>
        <dbReference type="ARBA" id="ARBA00004141"/>
    </source>
</evidence>
<dbReference type="Gene3D" id="1.20.1250.20">
    <property type="entry name" value="MFS general substrate transporter like domains"/>
    <property type="match status" value="1"/>
</dbReference>
<dbReference type="InterPro" id="IPR020846">
    <property type="entry name" value="MFS_dom"/>
</dbReference>
<keyword evidence="9" id="KW-1185">Reference proteome</keyword>
<evidence type="ECO:0000256" key="6">
    <source>
        <dbReference type="SAM" id="Phobius"/>
    </source>
</evidence>
<dbReference type="PROSITE" id="PS50850">
    <property type="entry name" value="MFS"/>
    <property type="match status" value="1"/>
</dbReference>
<evidence type="ECO:0000313" key="9">
    <source>
        <dbReference type="Proteomes" id="UP000766486"/>
    </source>
</evidence>
<evidence type="ECO:0000259" key="7">
    <source>
        <dbReference type="PROSITE" id="PS50850"/>
    </source>
</evidence>
<comment type="similarity">
    <text evidence="2">Belongs to the major facilitator superfamily. Sugar transporter (TC 2.A.1.1) family.</text>
</comment>
<dbReference type="InterPro" id="IPR005828">
    <property type="entry name" value="MFS_sugar_transport-like"/>
</dbReference>
<dbReference type="PANTHER" id="PTHR48022">
    <property type="entry name" value="PLASTIDIC GLUCOSE TRANSPORTER 4"/>
    <property type="match status" value="1"/>
</dbReference>
<evidence type="ECO:0000256" key="2">
    <source>
        <dbReference type="ARBA" id="ARBA00010992"/>
    </source>
</evidence>
<dbReference type="SUPFAM" id="SSF103473">
    <property type="entry name" value="MFS general substrate transporter"/>
    <property type="match status" value="1"/>
</dbReference>
<feature type="transmembrane region" description="Helical" evidence="6">
    <location>
        <begin position="128"/>
        <end position="146"/>
    </location>
</feature>
<dbReference type="PANTHER" id="PTHR48022:SF77">
    <property type="entry name" value="MAJOR FACILITATOR SUPERFAMILY (MFS) PROFILE DOMAIN-CONTAINING PROTEIN"/>
    <property type="match status" value="1"/>
</dbReference>
<dbReference type="InterPro" id="IPR036259">
    <property type="entry name" value="MFS_trans_sf"/>
</dbReference>
<evidence type="ECO:0000313" key="8">
    <source>
        <dbReference type="EMBL" id="VUC35051.1"/>
    </source>
</evidence>